<sequence length="468" mass="50173">MTLPRDFTVRLNRHARVIDGGRALVGGSPTRVAYLAPQARPLLAGRVVTADSPAGAALADRLLDLGMADPVTDLLPDVDADYTVVIPVMDRAAELDRLLTSIEAATDGRRVPPVIVVDDGSKDRAAVAAIAARHGARLVSLPENVGPGGARNAGLREVTTPFVVFADSDIVLNPNTVPTLLKHFADPKVGLVAPRIVGLKGQRTWIARYEDARSSLDLGHHPAAVKPRSPVAWTSTACVVARVAALGDGFDDAMRVGEDVDLGWRLVERGWRVRYEPGAQAEHEHRAAFGDWFLRKAVYGTGAHPLSEKHPDAIAPAVLSPWSAAFLLAVMAQRRWSVPVALGIYGATALRIARKLGRTERPLALGLWLTANGVVSAGAQASALALRHWWPLAAAGCLVSKRVRRTVAVAAVVDIVLEYRRTPAQLDVVRFGIAKRLDDIAYGAGVWFGALQARSWASLKPDVRSGRR</sequence>
<dbReference type="InterPro" id="IPR023981">
    <property type="entry name" value="MftF"/>
</dbReference>
<dbReference type="PANTHER" id="PTHR43179">
    <property type="entry name" value="RHAMNOSYLTRANSFERASE WBBL"/>
    <property type="match status" value="1"/>
</dbReference>
<keyword evidence="7" id="KW-1185">Reference proteome</keyword>
<evidence type="ECO:0000259" key="5">
    <source>
        <dbReference type="Pfam" id="PF00535"/>
    </source>
</evidence>
<evidence type="ECO:0000256" key="3">
    <source>
        <dbReference type="ARBA" id="ARBA00022676"/>
    </source>
</evidence>
<name>A0ABN3BS08_9MICC</name>
<dbReference type="SUPFAM" id="SSF53448">
    <property type="entry name" value="Nucleotide-diphospho-sugar transferases"/>
    <property type="match status" value="1"/>
</dbReference>
<organism evidence="6 7">
    <name type="scientific">Sinomonas flava</name>
    <dbReference type="NCBI Taxonomy" id="496857"/>
    <lineage>
        <taxon>Bacteria</taxon>
        <taxon>Bacillati</taxon>
        <taxon>Actinomycetota</taxon>
        <taxon>Actinomycetes</taxon>
        <taxon>Micrococcales</taxon>
        <taxon>Micrococcaceae</taxon>
        <taxon>Sinomonas</taxon>
    </lineage>
</organism>
<evidence type="ECO:0000256" key="2">
    <source>
        <dbReference type="ARBA" id="ARBA00006739"/>
    </source>
</evidence>
<evidence type="ECO:0000256" key="4">
    <source>
        <dbReference type="ARBA" id="ARBA00022679"/>
    </source>
</evidence>
<keyword evidence="4" id="KW-0808">Transferase</keyword>
<evidence type="ECO:0000256" key="1">
    <source>
        <dbReference type="ARBA" id="ARBA00004776"/>
    </source>
</evidence>
<dbReference type="PANTHER" id="PTHR43179:SF12">
    <property type="entry name" value="GALACTOFURANOSYLTRANSFERASE GLFT2"/>
    <property type="match status" value="1"/>
</dbReference>
<accession>A0ABN3BS08</accession>
<comment type="similarity">
    <text evidence="2">Belongs to the glycosyltransferase 2 family.</text>
</comment>
<evidence type="ECO:0000313" key="6">
    <source>
        <dbReference type="EMBL" id="GAA2199698.1"/>
    </source>
</evidence>
<dbReference type="RefSeq" id="WP_344299290.1">
    <property type="nucleotide sequence ID" value="NZ_BAAAQW010000005.1"/>
</dbReference>
<proteinExistence type="inferred from homology"/>
<comment type="pathway">
    <text evidence="1">Cell wall biogenesis; cell wall polysaccharide biosynthesis.</text>
</comment>
<feature type="domain" description="Glycosyltransferase 2-like" evidence="5">
    <location>
        <begin position="83"/>
        <end position="211"/>
    </location>
</feature>
<dbReference type="Gene3D" id="3.90.550.10">
    <property type="entry name" value="Spore Coat Polysaccharide Biosynthesis Protein SpsA, Chain A"/>
    <property type="match status" value="1"/>
</dbReference>
<dbReference type="NCBIfam" id="TIGR03965">
    <property type="entry name" value="mycofact_glyco"/>
    <property type="match status" value="1"/>
</dbReference>
<comment type="caution">
    <text evidence="6">The sequence shown here is derived from an EMBL/GenBank/DDBJ whole genome shotgun (WGS) entry which is preliminary data.</text>
</comment>
<dbReference type="EMBL" id="BAAAQW010000005">
    <property type="protein sequence ID" value="GAA2199698.1"/>
    <property type="molecule type" value="Genomic_DNA"/>
</dbReference>
<gene>
    <name evidence="6" type="primary">mftF</name>
    <name evidence="6" type="ORF">GCM10009849_17120</name>
</gene>
<protein>
    <submittedName>
        <fullName evidence="6">Mycofactocin biosynthesis glycosyltransferase MftF</fullName>
    </submittedName>
</protein>
<dbReference type="Pfam" id="PF00535">
    <property type="entry name" value="Glycos_transf_2"/>
    <property type="match status" value="1"/>
</dbReference>
<dbReference type="InterPro" id="IPR029044">
    <property type="entry name" value="Nucleotide-diphossugar_trans"/>
</dbReference>
<dbReference type="InterPro" id="IPR001173">
    <property type="entry name" value="Glyco_trans_2-like"/>
</dbReference>
<evidence type="ECO:0000313" key="7">
    <source>
        <dbReference type="Proteomes" id="UP001500432"/>
    </source>
</evidence>
<dbReference type="Proteomes" id="UP001500432">
    <property type="component" value="Unassembled WGS sequence"/>
</dbReference>
<reference evidence="6 7" key="1">
    <citation type="journal article" date="2019" name="Int. J. Syst. Evol. Microbiol.">
        <title>The Global Catalogue of Microorganisms (GCM) 10K type strain sequencing project: providing services to taxonomists for standard genome sequencing and annotation.</title>
        <authorList>
            <consortium name="The Broad Institute Genomics Platform"/>
            <consortium name="The Broad Institute Genome Sequencing Center for Infectious Disease"/>
            <person name="Wu L."/>
            <person name="Ma J."/>
        </authorList>
    </citation>
    <scope>NUCLEOTIDE SEQUENCE [LARGE SCALE GENOMIC DNA]</scope>
    <source>
        <strain evidence="6 7">JCM 16034</strain>
    </source>
</reference>
<keyword evidence="3" id="KW-0328">Glycosyltransferase</keyword>